<sequence length="204" mass="20481">MRTTTARRLGAGLAGLAIVTGGALAMQTHEAPEAHATVDSITISGSNWTVGQTYTLSADLSGASFGLLVYWEDNGSPITSPASKVPWPPYHSSTDWTPSSAGQHVITLSQGSSTKSLVVNVGSGTTTPPTTTTTVPPTTTTTVPPTTTTTVPPTTTTTVPPTTTTTDPTTTTAPPTTTTTPPTTTTNPPSGGGTGSANGLPFGL</sequence>
<dbReference type="Proteomes" id="UP000683310">
    <property type="component" value="Chromosome"/>
</dbReference>
<feature type="region of interest" description="Disordered" evidence="1">
    <location>
        <begin position="121"/>
        <end position="204"/>
    </location>
</feature>
<protein>
    <submittedName>
        <fullName evidence="3">Uncharacterized protein</fullName>
    </submittedName>
</protein>
<accession>A0ABX8CT11</accession>
<gene>
    <name evidence="3" type="ORF">KHQ06_09065</name>
</gene>
<organism evidence="3 4">
    <name type="scientific">Nocardia tengchongensis</name>
    <dbReference type="NCBI Taxonomy" id="2055889"/>
    <lineage>
        <taxon>Bacteria</taxon>
        <taxon>Bacillati</taxon>
        <taxon>Actinomycetota</taxon>
        <taxon>Actinomycetes</taxon>
        <taxon>Mycobacteriales</taxon>
        <taxon>Nocardiaceae</taxon>
        <taxon>Nocardia</taxon>
    </lineage>
</organism>
<evidence type="ECO:0000313" key="3">
    <source>
        <dbReference type="EMBL" id="QVI23059.1"/>
    </source>
</evidence>
<feature type="chain" id="PRO_5045580797" evidence="2">
    <location>
        <begin position="26"/>
        <end position="204"/>
    </location>
</feature>
<feature type="compositionally biased region" description="Low complexity" evidence="1">
    <location>
        <begin position="125"/>
        <end position="189"/>
    </location>
</feature>
<feature type="signal peptide" evidence="2">
    <location>
        <begin position="1"/>
        <end position="25"/>
    </location>
</feature>
<reference evidence="3 4" key="1">
    <citation type="submission" date="2021-04" db="EMBL/GenBank/DDBJ databases">
        <title>Nocardia tengchongensis.</title>
        <authorList>
            <person name="Zhuang k."/>
            <person name="Ran Y."/>
            <person name="Li W."/>
        </authorList>
    </citation>
    <scope>NUCLEOTIDE SEQUENCE [LARGE SCALE GENOMIC DNA]</scope>
    <source>
        <strain evidence="3 4">CFH S0057</strain>
    </source>
</reference>
<dbReference type="GeneID" id="300988057"/>
<evidence type="ECO:0000313" key="4">
    <source>
        <dbReference type="Proteomes" id="UP000683310"/>
    </source>
</evidence>
<keyword evidence="2" id="KW-0732">Signal</keyword>
<dbReference type="RefSeq" id="WP_213559136.1">
    <property type="nucleotide sequence ID" value="NZ_JBFAJM010000001.1"/>
</dbReference>
<evidence type="ECO:0000256" key="1">
    <source>
        <dbReference type="SAM" id="MobiDB-lite"/>
    </source>
</evidence>
<keyword evidence="4" id="KW-1185">Reference proteome</keyword>
<dbReference type="EMBL" id="CP074371">
    <property type="protein sequence ID" value="QVI23059.1"/>
    <property type="molecule type" value="Genomic_DNA"/>
</dbReference>
<evidence type="ECO:0000256" key="2">
    <source>
        <dbReference type="SAM" id="SignalP"/>
    </source>
</evidence>
<proteinExistence type="predicted"/>
<name>A0ABX8CT11_9NOCA</name>